<keyword evidence="3" id="KW-0862">Zinc</keyword>
<proteinExistence type="predicted"/>
<dbReference type="InterPro" id="IPR013083">
    <property type="entry name" value="Znf_RING/FYVE/PHD"/>
</dbReference>
<evidence type="ECO:0000256" key="5">
    <source>
        <dbReference type="PROSITE-ProRule" id="PRU00175"/>
    </source>
</evidence>
<feature type="repeat" description="ANK" evidence="4">
    <location>
        <begin position="2"/>
        <end position="34"/>
    </location>
</feature>
<dbReference type="Gene3D" id="3.30.40.10">
    <property type="entry name" value="Zinc/RING finger domain, C3HC4 (zinc finger)"/>
    <property type="match status" value="1"/>
</dbReference>
<feature type="non-terminal residue" evidence="8">
    <location>
        <position position="1"/>
    </location>
</feature>
<reference evidence="8 9" key="1">
    <citation type="journal article" date="2018" name="Science">
        <title>The opium poppy genome and morphinan production.</title>
        <authorList>
            <person name="Guo L."/>
            <person name="Winzer T."/>
            <person name="Yang X."/>
            <person name="Li Y."/>
            <person name="Ning Z."/>
            <person name="He Z."/>
            <person name="Teodor R."/>
            <person name="Lu Y."/>
            <person name="Bowser T.A."/>
            <person name="Graham I.A."/>
            <person name="Ye K."/>
        </authorList>
    </citation>
    <scope>NUCLEOTIDE SEQUENCE [LARGE SCALE GENOMIC DNA]</scope>
    <source>
        <strain evidence="9">cv. HN1</strain>
        <tissue evidence="8">Leaves</tissue>
    </source>
</reference>
<dbReference type="OMA" id="AHHAMSE"/>
<dbReference type="EMBL" id="CM010716">
    <property type="protein sequence ID" value="RZC51207.1"/>
    <property type="molecule type" value="Genomic_DNA"/>
</dbReference>
<dbReference type="PANTHER" id="PTHR46858:SF7">
    <property type="entry name" value="RING-TYPE DOMAIN-CONTAINING PROTEIN"/>
    <property type="match status" value="1"/>
</dbReference>
<accession>A0A4Y7IR85</accession>
<dbReference type="STRING" id="3469.A0A4Y7IR85"/>
<organism evidence="8 9">
    <name type="scientific">Papaver somniferum</name>
    <name type="common">Opium poppy</name>
    <dbReference type="NCBI Taxonomy" id="3469"/>
    <lineage>
        <taxon>Eukaryota</taxon>
        <taxon>Viridiplantae</taxon>
        <taxon>Streptophyta</taxon>
        <taxon>Embryophyta</taxon>
        <taxon>Tracheophyta</taxon>
        <taxon>Spermatophyta</taxon>
        <taxon>Magnoliopsida</taxon>
        <taxon>Ranunculales</taxon>
        <taxon>Papaveraceae</taxon>
        <taxon>Papaveroideae</taxon>
        <taxon>Papaver</taxon>
    </lineage>
</organism>
<dbReference type="Pfam" id="PF13920">
    <property type="entry name" value="zf-C3HC4_3"/>
    <property type="match status" value="1"/>
</dbReference>
<dbReference type="SMART" id="SM00184">
    <property type="entry name" value="RING"/>
    <property type="match status" value="1"/>
</dbReference>
<dbReference type="Proteomes" id="UP000316621">
    <property type="component" value="Chromosome 2"/>
</dbReference>
<gene>
    <name evidence="8" type="ORF">C5167_019639</name>
</gene>
<dbReference type="PANTHER" id="PTHR46858">
    <property type="entry name" value="OS05G0521000 PROTEIN"/>
    <property type="match status" value="1"/>
</dbReference>
<dbReference type="AlphaFoldDB" id="A0A4Y7IR85"/>
<dbReference type="GO" id="GO:0016567">
    <property type="term" value="P:protein ubiquitination"/>
    <property type="evidence" value="ECO:0007669"/>
    <property type="project" value="TreeGrafter"/>
</dbReference>
<dbReference type="GO" id="GO:0008270">
    <property type="term" value="F:zinc ion binding"/>
    <property type="evidence" value="ECO:0007669"/>
    <property type="project" value="UniProtKB-KW"/>
</dbReference>
<evidence type="ECO:0000313" key="9">
    <source>
        <dbReference type="Proteomes" id="UP000316621"/>
    </source>
</evidence>
<evidence type="ECO:0000256" key="2">
    <source>
        <dbReference type="ARBA" id="ARBA00022771"/>
    </source>
</evidence>
<dbReference type="PROSITE" id="PS50088">
    <property type="entry name" value="ANK_REPEAT"/>
    <property type="match status" value="1"/>
</dbReference>
<evidence type="ECO:0000256" key="3">
    <source>
        <dbReference type="ARBA" id="ARBA00022833"/>
    </source>
</evidence>
<dbReference type="SUPFAM" id="SSF48403">
    <property type="entry name" value="Ankyrin repeat"/>
    <property type="match status" value="1"/>
</dbReference>
<sequence length="333" mass="36254">SRGYTPICNAAVRGLDKTVNLLLSHGAIVSTPTNFTISALDIARRWSFGNVVRVIEYITQDIVKDWAVVIYGCRDKLELRIYYSARDAHPREVISLWEAKIEEPNFHHTDPSLVIVRKSSKHKVFSASDGDKQLLRWFFSACKGIPQEIDFPQPYSHTIPVPPTNAPPFTSEYEDIELAMALSASSQYTVEEARPQCPDTQISSGGSTSIIYQSSVFEAGSSSSNPSESSQPSIVSTSITLAIQSPQSIPEGTEDDQMNSLPKPAKTGLASNDVGGTSTTSCIICYDAPREGACIPCGHMVGCVSCLKEIKANNWGCPVCRNKIDGVIKIYGV</sequence>
<name>A0A4Y7IR85_PAPSO</name>
<dbReference type="GO" id="GO:0061630">
    <property type="term" value="F:ubiquitin protein ligase activity"/>
    <property type="evidence" value="ECO:0007669"/>
    <property type="project" value="TreeGrafter"/>
</dbReference>
<dbReference type="InterPro" id="IPR036770">
    <property type="entry name" value="Ankyrin_rpt-contain_sf"/>
</dbReference>
<keyword evidence="1" id="KW-0479">Metal-binding</keyword>
<evidence type="ECO:0000256" key="4">
    <source>
        <dbReference type="PROSITE-ProRule" id="PRU00023"/>
    </source>
</evidence>
<feature type="domain" description="RING-type" evidence="7">
    <location>
        <begin position="282"/>
        <end position="321"/>
    </location>
</feature>
<evidence type="ECO:0000256" key="1">
    <source>
        <dbReference type="ARBA" id="ARBA00022723"/>
    </source>
</evidence>
<dbReference type="Gramene" id="RZC51207">
    <property type="protein sequence ID" value="RZC51207"/>
    <property type="gene ID" value="C5167_019639"/>
</dbReference>
<protein>
    <recommendedName>
        <fullName evidence="7">RING-type domain-containing protein</fullName>
    </recommendedName>
</protein>
<evidence type="ECO:0000256" key="6">
    <source>
        <dbReference type="SAM" id="MobiDB-lite"/>
    </source>
</evidence>
<dbReference type="InterPro" id="IPR001841">
    <property type="entry name" value="Znf_RING"/>
</dbReference>
<dbReference type="InterPro" id="IPR002110">
    <property type="entry name" value="Ankyrin_rpt"/>
</dbReference>
<evidence type="ECO:0000313" key="8">
    <source>
        <dbReference type="EMBL" id="RZC51207.1"/>
    </source>
</evidence>
<dbReference type="PROSITE" id="PS50089">
    <property type="entry name" value="ZF_RING_2"/>
    <property type="match status" value="1"/>
</dbReference>
<evidence type="ECO:0000259" key="7">
    <source>
        <dbReference type="PROSITE" id="PS50089"/>
    </source>
</evidence>
<keyword evidence="2 5" id="KW-0863">Zinc-finger</keyword>
<dbReference type="CDD" id="cd23129">
    <property type="entry name" value="RING-HC_XBAT35-like"/>
    <property type="match status" value="1"/>
</dbReference>
<feature type="region of interest" description="Disordered" evidence="6">
    <location>
        <begin position="248"/>
        <end position="272"/>
    </location>
</feature>
<keyword evidence="4" id="KW-0040">ANK repeat</keyword>
<dbReference type="Gene3D" id="1.25.40.20">
    <property type="entry name" value="Ankyrin repeat-containing domain"/>
    <property type="match status" value="1"/>
</dbReference>
<keyword evidence="9" id="KW-1185">Reference proteome</keyword>
<dbReference type="SUPFAM" id="SSF57850">
    <property type="entry name" value="RING/U-box"/>
    <property type="match status" value="1"/>
</dbReference>